<evidence type="ECO:0000313" key="2">
    <source>
        <dbReference type="EMBL" id="GJU09570.1"/>
    </source>
</evidence>
<evidence type="ECO:0000313" key="3">
    <source>
        <dbReference type="Proteomes" id="UP001151760"/>
    </source>
</evidence>
<comment type="caution">
    <text evidence="2">The sequence shown here is derived from an EMBL/GenBank/DDBJ whole genome shotgun (WGS) entry which is preliminary data.</text>
</comment>
<feature type="region of interest" description="Disordered" evidence="1">
    <location>
        <begin position="87"/>
        <end position="110"/>
    </location>
</feature>
<evidence type="ECO:0000256" key="1">
    <source>
        <dbReference type="SAM" id="MobiDB-lite"/>
    </source>
</evidence>
<reference evidence="2" key="2">
    <citation type="submission" date="2022-01" db="EMBL/GenBank/DDBJ databases">
        <authorList>
            <person name="Yamashiro T."/>
            <person name="Shiraishi A."/>
            <person name="Satake H."/>
            <person name="Nakayama K."/>
        </authorList>
    </citation>
    <scope>NUCLEOTIDE SEQUENCE</scope>
</reference>
<gene>
    <name evidence="2" type="ORF">Tco_1131966</name>
</gene>
<feature type="region of interest" description="Disordered" evidence="1">
    <location>
        <begin position="1"/>
        <end position="45"/>
    </location>
</feature>
<protein>
    <submittedName>
        <fullName evidence="2">Uncharacterized protein</fullName>
    </submittedName>
</protein>
<proteinExistence type="predicted"/>
<sequence>MSKLRPRESSDNEDAETRHWKSKNKYREDEDEDMSRPWRRQKETAEWSAIPAKLAGFEELRRAFRLNFTQRKKCAKNLVELAGLIDETRQGGSPQATKEERFKDEMHSPS</sequence>
<keyword evidence="3" id="KW-1185">Reference proteome</keyword>
<name>A0ABQ5JAJ4_9ASTR</name>
<organism evidence="2 3">
    <name type="scientific">Tanacetum coccineum</name>
    <dbReference type="NCBI Taxonomy" id="301880"/>
    <lineage>
        <taxon>Eukaryota</taxon>
        <taxon>Viridiplantae</taxon>
        <taxon>Streptophyta</taxon>
        <taxon>Embryophyta</taxon>
        <taxon>Tracheophyta</taxon>
        <taxon>Spermatophyta</taxon>
        <taxon>Magnoliopsida</taxon>
        <taxon>eudicotyledons</taxon>
        <taxon>Gunneridae</taxon>
        <taxon>Pentapetalae</taxon>
        <taxon>asterids</taxon>
        <taxon>campanulids</taxon>
        <taxon>Asterales</taxon>
        <taxon>Asteraceae</taxon>
        <taxon>Asteroideae</taxon>
        <taxon>Anthemideae</taxon>
        <taxon>Anthemidinae</taxon>
        <taxon>Tanacetum</taxon>
    </lineage>
</organism>
<dbReference type="EMBL" id="BQNB010021739">
    <property type="protein sequence ID" value="GJU09570.1"/>
    <property type="molecule type" value="Genomic_DNA"/>
</dbReference>
<feature type="compositionally biased region" description="Basic and acidic residues" evidence="1">
    <location>
        <begin position="97"/>
        <end position="110"/>
    </location>
</feature>
<reference evidence="2" key="1">
    <citation type="journal article" date="2022" name="Int. J. Mol. Sci.">
        <title>Draft Genome of Tanacetum Coccineum: Genomic Comparison of Closely Related Tanacetum-Family Plants.</title>
        <authorList>
            <person name="Yamashiro T."/>
            <person name="Shiraishi A."/>
            <person name="Nakayama K."/>
            <person name="Satake H."/>
        </authorList>
    </citation>
    <scope>NUCLEOTIDE SEQUENCE</scope>
</reference>
<feature type="compositionally biased region" description="Basic and acidic residues" evidence="1">
    <location>
        <begin position="1"/>
        <end position="19"/>
    </location>
</feature>
<accession>A0ABQ5JAJ4</accession>
<feature type="compositionally biased region" description="Basic and acidic residues" evidence="1">
    <location>
        <begin position="34"/>
        <end position="45"/>
    </location>
</feature>
<dbReference type="Proteomes" id="UP001151760">
    <property type="component" value="Unassembled WGS sequence"/>
</dbReference>